<sequence length="71" mass="8021">MVCFTSVCTNSACGSARPWKFEHIAIGFLSLLLRDDLQLPAPAVLFFVKSLNHDSLLVRKVMRLHTHNTRP</sequence>
<dbReference type="EMBL" id="JAOPHQ010001142">
    <property type="protein sequence ID" value="KAK0152095.1"/>
    <property type="molecule type" value="Genomic_DNA"/>
</dbReference>
<evidence type="ECO:0000313" key="2">
    <source>
        <dbReference type="Proteomes" id="UP001174136"/>
    </source>
</evidence>
<keyword evidence="1" id="KW-0647">Proteasome</keyword>
<dbReference type="Proteomes" id="UP001174136">
    <property type="component" value="Unassembled WGS sequence"/>
</dbReference>
<reference evidence="1" key="1">
    <citation type="journal article" date="2023" name="Front. Mar. Sci.">
        <title>A new Merluccius polli reference genome to investigate the effects of global change in West African waters.</title>
        <authorList>
            <person name="Mateo J.L."/>
            <person name="Blanco-Fernandez C."/>
            <person name="Garcia-Vazquez E."/>
            <person name="Machado-Schiaffino G."/>
        </authorList>
    </citation>
    <scope>NUCLEOTIDE SEQUENCE</scope>
    <source>
        <strain evidence="1">C29</strain>
        <tissue evidence="1">Fin</tissue>
    </source>
</reference>
<proteinExistence type="predicted"/>
<name>A0AA47N573_MERPO</name>
<accession>A0AA47N573</accession>
<comment type="caution">
    <text evidence="1">The sequence shown here is derived from an EMBL/GenBank/DDBJ whole genome shotgun (WGS) entry which is preliminary data.</text>
</comment>
<keyword evidence="2" id="KW-1185">Reference proteome</keyword>
<dbReference type="GO" id="GO:0000502">
    <property type="term" value="C:proteasome complex"/>
    <property type="evidence" value="ECO:0007669"/>
    <property type="project" value="UniProtKB-KW"/>
</dbReference>
<evidence type="ECO:0000313" key="1">
    <source>
        <dbReference type="EMBL" id="KAK0152095.1"/>
    </source>
</evidence>
<gene>
    <name evidence="1" type="primary">psme4b_2</name>
    <name evidence="1" type="ORF">N1851_006542</name>
</gene>
<organism evidence="1 2">
    <name type="scientific">Merluccius polli</name>
    <name type="common">Benguela hake</name>
    <name type="synonym">Merluccius cadenati</name>
    <dbReference type="NCBI Taxonomy" id="89951"/>
    <lineage>
        <taxon>Eukaryota</taxon>
        <taxon>Metazoa</taxon>
        <taxon>Chordata</taxon>
        <taxon>Craniata</taxon>
        <taxon>Vertebrata</taxon>
        <taxon>Euteleostomi</taxon>
        <taxon>Actinopterygii</taxon>
        <taxon>Neopterygii</taxon>
        <taxon>Teleostei</taxon>
        <taxon>Neoteleostei</taxon>
        <taxon>Acanthomorphata</taxon>
        <taxon>Zeiogadaria</taxon>
        <taxon>Gadariae</taxon>
        <taxon>Gadiformes</taxon>
        <taxon>Gadoidei</taxon>
        <taxon>Merlucciidae</taxon>
        <taxon>Merluccius</taxon>
    </lineage>
</organism>
<dbReference type="AlphaFoldDB" id="A0AA47N573"/>
<protein>
    <submittedName>
        <fullName evidence="1">Proteasome activator complex subunit 4B</fullName>
    </submittedName>
</protein>